<dbReference type="GO" id="GO:0016020">
    <property type="term" value="C:membrane"/>
    <property type="evidence" value="ECO:0007669"/>
    <property type="project" value="InterPro"/>
</dbReference>
<evidence type="ECO:0000256" key="1">
    <source>
        <dbReference type="SAM" id="Phobius"/>
    </source>
</evidence>
<feature type="transmembrane region" description="Helical" evidence="1">
    <location>
        <begin position="27"/>
        <end position="50"/>
    </location>
</feature>
<dbReference type="GO" id="GO:0006113">
    <property type="term" value="P:fermentation"/>
    <property type="evidence" value="ECO:0007669"/>
    <property type="project" value="InterPro"/>
</dbReference>
<reference evidence="2 3" key="1">
    <citation type="journal article" name="Sci. Rep.">
        <title>Genome-scale phylogenetic analyses confirm Olpidium as the closest living zoosporic fungus to the non-flagellated, terrestrial fungi.</title>
        <authorList>
            <person name="Chang Y."/>
            <person name="Rochon D."/>
            <person name="Sekimoto S."/>
            <person name="Wang Y."/>
            <person name="Chovatia M."/>
            <person name="Sandor L."/>
            <person name="Salamov A."/>
            <person name="Grigoriev I.V."/>
            <person name="Stajich J.E."/>
            <person name="Spatafora J.W."/>
        </authorList>
    </citation>
    <scope>NUCLEOTIDE SEQUENCE [LARGE SCALE GENOMIC DNA]</scope>
    <source>
        <strain evidence="2">S191</strain>
    </source>
</reference>
<dbReference type="PANTHER" id="PTHR32085">
    <property type="entry name" value="PROTEIN CSF1"/>
    <property type="match status" value="1"/>
</dbReference>
<dbReference type="PANTHER" id="PTHR32085:SF3">
    <property type="entry name" value="PROTEIN CSF1"/>
    <property type="match status" value="1"/>
</dbReference>
<protein>
    <submittedName>
        <fullName evidence="2">Uncharacterized protein</fullName>
    </submittedName>
</protein>
<keyword evidence="1" id="KW-0472">Membrane</keyword>
<keyword evidence="3" id="KW-1185">Reference proteome</keyword>
<dbReference type="EMBL" id="JAEFCI010001522">
    <property type="protein sequence ID" value="KAG5462853.1"/>
    <property type="molecule type" value="Genomic_DNA"/>
</dbReference>
<dbReference type="Proteomes" id="UP000673691">
    <property type="component" value="Unassembled WGS sequence"/>
</dbReference>
<evidence type="ECO:0000313" key="3">
    <source>
        <dbReference type="Proteomes" id="UP000673691"/>
    </source>
</evidence>
<keyword evidence="1" id="KW-0812">Transmembrane</keyword>
<dbReference type="AlphaFoldDB" id="A0A8H8A0D7"/>
<sequence>MGSSLIERDVVTRTTQFPQDNSDGFLFAFWTFVVYCLVVVVVILFLMFYVNRVFAQLLSLGSDFSNLTGDAEACGDAGFLFAVSPAKIASQIHAPSKLESIHFALIAGRIMVRNLRYYSKNQSFSVLRGTVTFRYWLRKVRGGDHGDGGFAASDGPDGGERYAWFGRKSSDKPEGIRECGTRFTSVMPARKRLLRKSRGLALSHRNTEQLGPAGYFWNWKASNAYDYVQSVLDRTSKTAVARKAGEEAMARKAAGPGGAEGTPITDVFVKEDGPSARQRFPSGSGPSTIGAGVFDYGGGSNFVNSDSAAPTGHRFAAVDRNQAGGTGPFDVLQSTDALAGQGREG</sequence>
<dbReference type="InterPro" id="IPR029636">
    <property type="entry name" value="Csf1"/>
</dbReference>
<name>A0A8H8A0D7_9FUNG</name>
<dbReference type="OrthoDB" id="2432931at2759"/>
<evidence type="ECO:0000313" key="2">
    <source>
        <dbReference type="EMBL" id="KAG5462853.1"/>
    </source>
</evidence>
<organism evidence="2 3">
    <name type="scientific">Olpidium bornovanus</name>
    <dbReference type="NCBI Taxonomy" id="278681"/>
    <lineage>
        <taxon>Eukaryota</taxon>
        <taxon>Fungi</taxon>
        <taxon>Fungi incertae sedis</taxon>
        <taxon>Olpidiomycota</taxon>
        <taxon>Olpidiomycotina</taxon>
        <taxon>Olpidiomycetes</taxon>
        <taxon>Olpidiales</taxon>
        <taxon>Olpidiaceae</taxon>
        <taxon>Olpidium</taxon>
    </lineage>
</organism>
<gene>
    <name evidence="2" type="ORF">BJ554DRAFT_3254</name>
</gene>
<keyword evidence="1" id="KW-1133">Transmembrane helix</keyword>
<proteinExistence type="predicted"/>
<comment type="caution">
    <text evidence="2">The sequence shown here is derived from an EMBL/GenBank/DDBJ whole genome shotgun (WGS) entry which is preliminary data.</text>
</comment>
<feature type="non-terminal residue" evidence="2">
    <location>
        <position position="345"/>
    </location>
</feature>
<accession>A0A8H8A0D7</accession>